<comment type="caution">
    <text evidence="6">The sequence shown here is derived from an EMBL/GenBank/DDBJ whole genome shotgun (WGS) entry which is preliminary data.</text>
</comment>
<keyword evidence="3" id="KW-0472">Membrane</keyword>
<evidence type="ECO:0000259" key="5">
    <source>
        <dbReference type="Pfam" id="PF20806"/>
    </source>
</evidence>
<name>A0ABN9EVH7_9NEOB</name>
<dbReference type="SUPFAM" id="SSF69179">
    <property type="entry name" value="Integrin domains"/>
    <property type="match status" value="1"/>
</dbReference>
<dbReference type="Proteomes" id="UP001162483">
    <property type="component" value="Unassembled WGS sequence"/>
</dbReference>
<evidence type="ECO:0000256" key="3">
    <source>
        <dbReference type="ARBA" id="ARBA00023136"/>
    </source>
</evidence>
<feature type="domain" description="Integrin alpha third immunoglobulin-like" evidence="5">
    <location>
        <begin position="72"/>
        <end position="141"/>
    </location>
</feature>
<evidence type="ECO:0000313" key="6">
    <source>
        <dbReference type="EMBL" id="CAI9588199.1"/>
    </source>
</evidence>
<evidence type="ECO:0000256" key="1">
    <source>
        <dbReference type="ARBA" id="ARBA00004479"/>
    </source>
</evidence>
<dbReference type="EMBL" id="CATNWA010015938">
    <property type="protein sequence ID" value="CAI9588199.1"/>
    <property type="molecule type" value="Genomic_DNA"/>
</dbReference>
<keyword evidence="4" id="KW-0325">Glycoprotein</keyword>
<organism evidence="6 7">
    <name type="scientific">Staurois parvus</name>
    <dbReference type="NCBI Taxonomy" id="386267"/>
    <lineage>
        <taxon>Eukaryota</taxon>
        <taxon>Metazoa</taxon>
        <taxon>Chordata</taxon>
        <taxon>Craniata</taxon>
        <taxon>Vertebrata</taxon>
        <taxon>Euteleostomi</taxon>
        <taxon>Amphibia</taxon>
        <taxon>Batrachia</taxon>
        <taxon>Anura</taxon>
        <taxon>Neobatrachia</taxon>
        <taxon>Ranoidea</taxon>
        <taxon>Ranidae</taxon>
        <taxon>Staurois</taxon>
    </lineage>
</organism>
<keyword evidence="2" id="KW-0401">Integrin</keyword>
<dbReference type="PANTHER" id="PTHR23220">
    <property type="entry name" value="INTEGRIN ALPHA"/>
    <property type="match status" value="1"/>
</dbReference>
<dbReference type="InterPro" id="IPR032695">
    <property type="entry name" value="Integrin_dom_sf"/>
</dbReference>
<protein>
    <recommendedName>
        <fullName evidence="5">Integrin alpha third immunoglobulin-like domain-containing protein</fullName>
    </recommendedName>
</protein>
<reference evidence="6" key="1">
    <citation type="submission" date="2023-05" db="EMBL/GenBank/DDBJ databases">
        <authorList>
            <person name="Stuckert A."/>
        </authorList>
    </citation>
    <scope>NUCLEOTIDE SEQUENCE</scope>
</reference>
<keyword evidence="7" id="KW-1185">Reference proteome</keyword>
<gene>
    <name evidence="6" type="ORF">SPARVUS_LOCUS10722284</name>
</gene>
<dbReference type="PANTHER" id="PTHR23220:SF23">
    <property type="entry name" value="INTEGRIN ALPHA-2"/>
    <property type="match status" value="1"/>
</dbReference>
<evidence type="ECO:0000256" key="2">
    <source>
        <dbReference type="ARBA" id="ARBA00023037"/>
    </source>
</evidence>
<dbReference type="Gene3D" id="2.60.40.1530">
    <property type="entry name" value="ntegrin, alpha v. Chain A, domain 4"/>
    <property type="match status" value="1"/>
</dbReference>
<proteinExistence type="predicted"/>
<sequence>MVTFDIGFDFNLKHLQDKAYIFFQVTSESKEVYEGDNSVNRTIPVQYDAEIHLTRSTNINFYEVFSGASVPSRINNFDEIGPEYNFTIKISTGTMPLRTAFLTINIPEFTKGNNPLMYITSVKTDQVNGITCNPNVNPLQIGKKRICSFLH</sequence>
<accession>A0ABN9EVH7</accession>
<comment type="subcellular location">
    <subcellularLocation>
        <location evidence="1">Membrane</location>
        <topology evidence="1">Single-pass type I membrane protein</topology>
    </subcellularLocation>
</comment>
<evidence type="ECO:0000313" key="7">
    <source>
        <dbReference type="Proteomes" id="UP001162483"/>
    </source>
</evidence>
<evidence type="ECO:0000256" key="4">
    <source>
        <dbReference type="ARBA" id="ARBA00023180"/>
    </source>
</evidence>
<dbReference type="Pfam" id="PF20806">
    <property type="entry name" value="Integrin_A_Ig_3"/>
    <property type="match status" value="1"/>
</dbReference>
<dbReference type="InterPro" id="IPR048286">
    <property type="entry name" value="Integrin_alpha_Ig-like_3"/>
</dbReference>